<keyword evidence="5" id="KW-0804">Transcription</keyword>
<name>A0A645DWS5_9ZZZZ</name>
<organism evidence="7">
    <name type="scientific">bioreactor metagenome</name>
    <dbReference type="NCBI Taxonomy" id="1076179"/>
    <lineage>
        <taxon>unclassified sequences</taxon>
        <taxon>metagenomes</taxon>
        <taxon>ecological metagenomes</taxon>
    </lineage>
</organism>
<keyword evidence="4" id="KW-0805">Transcription regulation</keyword>
<dbReference type="AlphaFoldDB" id="A0A645DWS5"/>
<feature type="domain" description="NusB/RsmB/TIM44" evidence="6">
    <location>
        <begin position="32"/>
        <end position="124"/>
    </location>
</feature>
<dbReference type="GO" id="GO:0006353">
    <property type="term" value="P:DNA-templated transcription termination"/>
    <property type="evidence" value="ECO:0007669"/>
    <property type="project" value="InterPro"/>
</dbReference>
<evidence type="ECO:0000256" key="1">
    <source>
        <dbReference type="ARBA" id="ARBA00005952"/>
    </source>
</evidence>
<evidence type="ECO:0000256" key="2">
    <source>
        <dbReference type="ARBA" id="ARBA00022814"/>
    </source>
</evidence>
<gene>
    <name evidence="7" type="ORF">SDC9_140969</name>
</gene>
<dbReference type="InterPro" id="IPR011605">
    <property type="entry name" value="NusB_fam"/>
</dbReference>
<dbReference type="SUPFAM" id="SSF48013">
    <property type="entry name" value="NusB-like"/>
    <property type="match status" value="1"/>
</dbReference>
<comment type="caution">
    <text evidence="7">The sequence shown here is derived from an EMBL/GenBank/DDBJ whole genome shotgun (WGS) entry which is preliminary data.</text>
</comment>
<dbReference type="GO" id="GO:0005829">
    <property type="term" value="C:cytosol"/>
    <property type="evidence" value="ECO:0007669"/>
    <property type="project" value="TreeGrafter"/>
</dbReference>
<evidence type="ECO:0000256" key="3">
    <source>
        <dbReference type="ARBA" id="ARBA00022884"/>
    </source>
</evidence>
<evidence type="ECO:0000256" key="5">
    <source>
        <dbReference type="ARBA" id="ARBA00023163"/>
    </source>
</evidence>
<dbReference type="Pfam" id="PF01029">
    <property type="entry name" value="NusB"/>
    <property type="match status" value="1"/>
</dbReference>
<protein>
    <recommendedName>
        <fullName evidence="6">NusB/RsmB/TIM44 domain-containing protein</fullName>
    </recommendedName>
</protein>
<dbReference type="GO" id="GO:0003723">
    <property type="term" value="F:RNA binding"/>
    <property type="evidence" value="ECO:0007669"/>
    <property type="project" value="UniProtKB-KW"/>
</dbReference>
<dbReference type="PANTHER" id="PTHR11078">
    <property type="entry name" value="N UTILIZATION SUBSTANCE PROTEIN B-RELATED"/>
    <property type="match status" value="1"/>
</dbReference>
<evidence type="ECO:0000313" key="7">
    <source>
        <dbReference type="EMBL" id="MPM93827.1"/>
    </source>
</evidence>
<keyword evidence="2" id="KW-0889">Transcription antitermination</keyword>
<dbReference type="InterPro" id="IPR006027">
    <property type="entry name" value="NusB_RsmB_TIM44"/>
</dbReference>
<comment type="similarity">
    <text evidence="1">Belongs to the NusB family.</text>
</comment>
<dbReference type="InterPro" id="IPR035926">
    <property type="entry name" value="NusB-like_sf"/>
</dbReference>
<dbReference type="PANTHER" id="PTHR11078:SF3">
    <property type="entry name" value="ANTITERMINATION NUSB DOMAIN-CONTAINING PROTEIN"/>
    <property type="match status" value="1"/>
</dbReference>
<keyword evidence="3" id="KW-0694">RNA-binding</keyword>
<dbReference type="GO" id="GO:0031564">
    <property type="term" value="P:transcription antitermination"/>
    <property type="evidence" value="ECO:0007669"/>
    <property type="project" value="UniProtKB-KW"/>
</dbReference>
<evidence type="ECO:0000259" key="6">
    <source>
        <dbReference type="Pfam" id="PF01029"/>
    </source>
</evidence>
<dbReference type="Gene3D" id="1.10.940.10">
    <property type="entry name" value="NusB-like"/>
    <property type="match status" value="1"/>
</dbReference>
<dbReference type="EMBL" id="VSSQ01040550">
    <property type="protein sequence ID" value="MPM93827.1"/>
    <property type="molecule type" value="Genomic_DNA"/>
</dbReference>
<evidence type="ECO:0000256" key="4">
    <source>
        <dbReference type="ARBA" id="ARBA00023015"/>
    </source>
</evidence>
<sequence length="125" mass="14485">MDRHTEREKSMICLYQELLTHRDLTTIVEDIYLNPLNEVSDFSKTLIFHSVANKERFIGYINNVLDDWTFDRLGYIEQAILLIACTEFDVQMAAAPVIIDEAILLAKKYGDEKAYKLINGVLDRL</sequence>
<reference evidence="7" key="1">
    <citation type="submission" date="2019-08" db="EMBL/GenBank/DDBJ databases">
        <authorList>
            <person name="Kucharzyk K."/>
            <person name="Murdoch R.W."/>
            <person name="Higgins S."/>
            <person name="Loffler F."/>
        </authorList>
    </citation>
    <scope>NUCLEOTIDE SEQUENCE</scope>
</reference>
<proteinExistence type="inferred from homology"/>
<accession>A0A645DWS5</accession>